<feature type="transmembrane region" description="Helical" evidence="1">
    <location>
        <begin position="6"/>
        <end position="24"/>
    </location>
</feature>
<sequence>MQQVRNSSLSGYICTNIVVIFAWIKDIVKASKLYPAETHSE</sequence>
<keyword evidence="3" id="KW-1185">Reference proteome</keyword>
<dbReference type="AlphaFoldDB" id="A0A8R1XRR0"/>
<name>A0A8R1XRR0_ONCVO</name>
<reference evidence="3" key="1">
    <citation type="submission" date="2013-10" db="EMBL/GenBank/DDBJ databases">
        <title>Genome sequencing of Onchocerca volvulus.</title>
        <authorList>
            <person name="Cotton J."/>
            <person name="Tsai J."/>
            <person name="Stanley E."/>
            <person name="Tracey A."/>
            <person name="Holroyd N."/>
            <person name="Lustigman S."/>
            <person name="Berriman M."/>
        </authorList>
    </citation>
    <scope>NUCLEOTIDE SEQUENCE</scope>
</reference>
<protein>
    <submittedName>
        <fullName evidence="2">Uncharacterized protein</fullName>
    </submittedName>
</protein>
<evidence type="ECO:0000256" key="1">
    <source>
        <dbReference type="SAM" id="Phobius"/>
    </source>
</evidence>
<evidence type="ECO:0000313" key="3">
    <source>
        <dbReference type="Proteomes" id="UP000024404"/>
    </source>
</evidence>
<keyword evidence="1" id="KW-0812">Transmembrane</keyword>
<organism evidence="2 3">
    <name type="scientific">Onchocerca volvulus</name>
    <dbReference type="NCBI Taxonomy" id="6282"/>
    <lineage>
        <taxon>Eukaryota</taxon>
        <taxon>Metazoa</taxon>
        <taxon>Ecdysozoa</taxon>
        <taxon>Nematoda</taxon>
        <taxon>Chromadorea</taxon>
        <taxon>Rhabditida</taxon>
        <taxon>Spirurina</taxon>
        <taxon>Spiruromorpha</taxon>
        <taxon>Filarioidea</taxon>
        <taxon>Onchocercidae</taxon>
        <taxon>Onchocerca</taxon>
    </lineage>
</organism>
<reference evidence="2" key="2">
    <citation type="submission" date="2022-06" db="UniProtKB">
        <authorList>
            <consortium name="EnsemblMetazoa"/>
        </authorList>
    </citation>
    <scope>IDENTIFICATION</scope>
</reference>
<dbReference type="EnsemblMetazoa" id="OVOC12979.1">
    <property type="protein sequence ID" value="OVOC12979.1"/>
    <property type="gene ID" value="WBGene00249788"/>
</dbReference>
<evidence type="ECO:0000313" key="2">
    <source>
        <dbReference type="EnsemblMetazoa" id="OVOC12979.1"/>
    </source>
</evidence>
<keyword evidence="1" id="KW-0472">Membrane</keyword>
<dbReference type="Proteomes" id="UP000024404">
    <property type="component" value="Unassembled WGS sequence"/>
</dbReference>
<proteinExistence type="predicted"/>
<keyword evidence="1" id="KW-1133">Transmembrane helix</keyword>
<dbReference type="EMBL" id="CMVM020001106">
    <property type="status" value="NOT_ANNOTATED_CDS"/>
    <property type="molecule type" value="Genomic_DNA"/>
</dbReference>
<accession>A0A8R1XRR0</accession>